<reference evidence="1 2" key="1">
    <citation type="submission" date="2020-08" db="EMBL/GenBank/DDBJ databases">
        <title>Sequencing the genomes of 1000 actinobacteria strains.</title>
        <authorList>
            <person name="Klenk H.-P."/>
        </authorList>
    </citation>
    <scope>NUCLEOTIDE SEQUENCE [LARGE SCALE GENOMIC DNA]</scope>
    <source>
        <strain evidence="1 2">DSM 44320</strain>
    </source>
</reference>
<comment type="caution">
    <text evidence="1">The sequence shown here is derived from an EMBL/GenBank/DDBJ whole genome shotgun (WGS) entry which is preliminary data.</text>
</comment>
<sequence>MLWGGLGLGWLAAAFALPPELLDQAVTGLAGAWAERD</sequence>
<evidence type="ECO:0000313" key="1">
    <source>
        <dbReference type="EMBL" id="MBB3725352.1"/>
    </source>
</evidence>
<proteinExistence type="predicted"/>
<gene>
    <name evidence="1" type="ORF">FHR33_001212</name>
</gene>
<keyword evidence="2" id="KW-1185">Reference proteome</keyword>
<dbReference type="EMBL" id="JACIBV010000001">
    <property type="protein sequence ID" value="MBB3725352.1"/>
    <property type="molecule type" value="Genomic_DNA"/>
</dbReference>
<name>A0A7W5UVE5_9ACTN</name>
<dbReference type="Proteomes" id="UP000579945">
    <property type="component" value="Unassembled WGS sequence"/>
</dbReference>
<dbReference type="AlphaFoldDB" id="A0A7W5UVE5"/>
<protein>
    <submittedName>
        <fullName evidence="1">Uncharacterized protein</fullName>
    </submittedName>
</protein>
<evidence type="ECO:0000313" key="2">
    <source>
        <dbReference type="Proteomes" id="UP000579945"/>
    </source>
</evidence>
<accession>A0A7W5UVE5</accession>
<organism evidence="1 2">
    <name type="scientific">Nonomuraea dietziae</name>
    <dbReference type="NCBI Taxonomy" id="65515"/>
    <lineage>
        <taxon>Bacteria</taxon>
        <taxon>Bacillati</taxon>
        <taxon>Actinomycetota</taxon>
        <taxon>Actinomycetes</taxon>
        <taxon>Streptosporangiales</taxon>
        <taxon>Streptosporangiaceae</taxon>
        <taxon>Nonomuraea</taxon>
    </lineage>
</organism>